<organism evidence="2 3">
    <name type="scientific">Mucilaginibacter celer</name>
    <dbReference type="NCBI Taxonomy" id="2305508"/>
    <lineage>
        <taxon>Bacteria</taxon>
        <taxon>Pseudomonadati</taxon>
        <taxon>Bacteroidota</taxon>
        <taxon>Sphingobacteriia</taxon>
        <taxon>Sphingobacteriales</taxon>
        <taxon>Sphingobacteriaceae</taxon>
        <taxon>Mucilaginibacter</taxon>
    </lineage>
</organism>
<dbReference type="Proteomes" id="UP000270046">
    <property type="component" value="Chromosome"/>
</dbReference>
<sequence>MEFLFGIFGMAGMVIGGSLYFIPSIIARQKADFKLIFALNLFLGWTIIGWVWALIWACQKDIEPLGYYKPGYPGYTLEKALRLKELHRQFDAGVLTKINYDDGVKEILSDNFIKFEDESI</sequence>
<protein>
    <submittedName>
        <fullName evidence="2">Superinfection immunity protein</fullName>
    </submittedName>
</protein>
<proteinExistence type="predicted"/>
<dbReference type="KEGG" id="muh:HYN43_014945"/>
<dbReference type="EMBL" id="CP032869">
    <property type="protein sequence ID" value="AYL96516.1"/>
    <property type="molecule type" value="Genomic_DNA"/>
</dbReference>
<keyword evidence="1" id="KW-0472">Membrane</keyword>
<evidence type="ECO:0000313" key="2">
    <source>
        <dbReference type="EMBL" id="AYL96516.1"/>
    </source>
</evidence>
<evidence type="ECO:0000256" key="1">
    <source>
        <dbReference type="SAM" id="Phobius"/>
    </source>
</evidence>
<dbReference type="Pfam" id="PF14373">
    <property type="entry name" value="Imm_superinfect"/>
    <property type="match status" value="1"/>
</dbReference>
<name>A0A494VMG9_9SPHI</name>
<keyword evidence="1" id="KW-0812">Transmembrane</keyword>
<feature type="transmembrane region" description="Helical" evidence="1">
    <location>
        <begin position="6"/>
        <end position="23"/>
    </location>
</feature>
<evidence type="ECO:0000313" key="3">
    <source>
        <dbReference type="Proteomes" id="UP000270046"/>
    </source>
</evidence>
<keyword evidence="3" id="KW-1185">Reference proteome</keyword>
<feature type="transmembrane region" description="Helical" evidence="1">
    <location>
        <begin position="35"/>
        <end position="57"/>
    </location>
</feature>
<dbReference type="AlphaFoldDB" id="A0A494VMG9"/>
<dbReference type="OrthoDB" id="9814116at2"/>
<reference evidence="2 3" key="1">
    <citation type="submission" date="2018-10" db="EMBL/GenBank/DDBJ databases">
        <title>Genome sequencing of Mucilaginibacter sp. HYN0043.</title>
        <authorList>
            <person name="Kim M."/>
            <person name="Yi H."/>
        </authorList>
    </citation>
    <scope>NUCLEOTIDE SEQUENCE [LARGE SCALE GENOMIC DNA]</scope>
    <source>
        <strain evidence="2 3">HYN0043</strain>
    </source>
</reference>
<accession>A0A494VMG9</accession>
<gene>
    <name evidence="2" type="ORF">HYN43_014945</name>
</gene>
<dbReference type="InterPro" id="IPR016410">
    <property type="entry name" value="Phage_imm"/>
</dbReference>
<dbReference type="RefSeq" id="WP_119410115.1">
    <property type="nucleotide sequence ID" value="NZ_CP032869.1"/>
</dbReference>
<keyword evidence="1" id="KW-1133">Transmembrane helix</keyword>